<comment type="caution">
    <text evidence="1">The sequence shown here is derived from an EMBL/GenBank/DDBJ whole genome shotgun (WGS) entry which is preliminary data.</text>
</comment>
<organism evidence="1 2">
    <name type="scientific">Daphnia sinensis</name>
    <dbReference type="NCBI Taxonomy" id="1820382"/>
    <lineage>
        <taxon>Eukaryota</taxon>
        <taxon>Metazoa</taxon>
        <taxon>Ecdysozoa</taxon>
        <taxon>Arthropoda</taxon>
        <taxon>Crustacea</taxon>
        <taxon>Branchiopoda</taxon>
        <taxon>Diplostraca</taxon>
        <taxon>Cladocera</taxon>
        <taxon>Anomopoda</taxon>
        <taxon>Daphniidae</taxon>
        <taxon>Daphnia</taxon>
        <taxon>Daphnia similis group</taxon>
    </lineage>
</organism>
<evidence type="ECO:0000313" key="1">
    <source>
        <dbReference type="EMBL" id="KAI9550748.1"/>
    </source>
</evidence>
<evidence type="ECO:0000313" key="2">
    <source>
        <dbReference type="Proteomes" id="UP000820818"/>
    </source>
</evidence>
<protein>
    <submittedName>
        <fullName evidence="1">Uncharacterized protein</fullName>
    </submittedName>
</protein>
<sequence length="243" mass="27276">MIKSILTLKDAVDGALKAMDKPELLLTANEWTISLGSVCNMLNPFDEVTTDLSSQYYPSISKVIPSIRILQHNLGALNITGCCPILKKMSSDLLTNINDRFKKNRIYLSPGIQGGSEMAEKRGSTEDVAVEISSLPNTCRSFHDSMIRAVNTARTGESSDVTTCVTVNIRDILRKPYLPWSTDPLEYWLMEKKAGCIRPFIDVVNFFFLLHPYHQICCFLLLGILFEKKEADLVQIMLICSSF</sequence>
<dbReference type="EMBL" id="WJBH02000092">
    <property type="protein sequence ID" value="KAI9550748.1"/>
    <property type="molecule type" value="Genomic_DNA"/>
</dbReference>
<accession>A0AAD5KVM6</accession>
<dbReference type="Proteomes" id="UP000820818">
    <property type="component" value="Unassembled WGS sequence"/>
</dbReference>
<keyword evidence="2" id="KW-1185">Reference proteome</keyword>
<dbReference type="AlphaFoldDB" id="A0AAD5KVM6"/>
<name>A0AAD5KVM6_9CRUS</name>
<proteinExistence type="predicted"/>
<reference evidence="1" key="1">
    <citation type="submission" date="2022-05" db="EMBL/GenBank/DDBJ databases">
        <title>A multi-omics perspective on studying reproductive biology in Daphnia sinensis.</title>
        <authorList>
            <person name="Jia J."/>
        </authorList>
    </citation>
    <scope>NUCLEOTIDE SEQUENCE</scope>
    <source>
        <strain evidence="1">WSL</strain>
    </source>
</reference>
<gene>
    <name evidence="1" type="ORF">GHT06_004941</name>
</gene>